<evidence type="ECO:0000313" key="2">
    <source>
        <dbReference type="EMBL" id="KDR07629.1"/>
    </source>
</evidence>
<dbReference type="Pfam" id="PF23723">
    <property type="entry name" value="TPR_EDRF1"/>
    <property type="match status" value="1"/>
</dbReference>
<protein>
    <submittedName>
        <fullName evidence="2">Erythroid differentiation-related factor 1</fullName>
    </submittedName>
</protein>
<organism evidence="2 3">
    <name type="scientific">Zootermopsis nevadensis</name>
    <name type="common">Dampwood termite</name>
    <dbReference type="NCBI Taxonomy" id="136037"/>
    <lineage>
        <taxon>Eukaryota</taxon>
        <taxon>Metazoa</taxon>
        <taxon>Ecdysozoa</taxon>
        <taxon>Arthropoda</taxon>
        <taxon>Hexapoda</taxon>
        <taxon>Insecta</taxon>
        <taxon>Pterygota</taxon>
        <taxon>Neoptera</taxon>
        <taxon>Polyneoptera</taxon>
        <taxon>Dictyoptera</taxon>
        <taxon>Blattodea</taxon>
        <taxon>Blattoidea</taxon>
        <taxon>Termitoidae</taxon>
        <taxon>Termopsidae</taxon>
        <taxon>Zootermopsis</taxon>
    </lineage>
</organism>
<evidence type="ECO:0000259" key="1">
    <source>
        <dbReference type="Pfam" id="PF23723"/>
    </source>
</evidence>
<keyword evidence="3" id="KW-1185">Reference proteome</keyword>
<dbReference type="GO" id="GO:0045893">
    <property type="term" value="P:positive regulation of DNA-templated transcription"/>
    <property type="evidence" value="ECO:0007669"/>
    <property type="project" value="TreeGrafter"/>
</dbReference>
<proteinExistence type="predicted"/>
<dbReference type="PANTHER" id="PTHR15000:SF1">
    <property type="entry name" value="ERYTHROID DIFFERENTIATION-RELATED FACTOR 1"/>
    <property type="match status" value="1"/>
</dbReference>
<feature type="domain" description="EDRF1 TPR repeats region" evidence="1">
    <location>
        <begin position="1"/>
        <end position="85"/>
    </location>
</feature>
<name>A0A067QH57_ZOONE</name>
<dbReference type="InParanoid" id="A0A067QH57"/>
<reference evidence="2 3" key="1">
    <citation type="journal article" date="2014" name="Nat. Commun.">
        <title>Molecular traces of alternative social organization in a termite genome.</title>
        <authorList>
            <person name="Terrapon N."/>
            <person name="Li C."/>
            <person name="Robertson H.M."/>
            <person name="Ji L."/>
            <person name="Meng X."/>
            <person name="Booth W."/>
            <person name="Chen Z."/>
            <person name="Childers C.P."/>
            <person name="Glastad K.M."/>
            <person name="Gokhale K."/>
            <person name="Gowin J."/>
            <person name="Gronenberg W."/>
            <person name="Hermansen R.A."/>
            <person name="Hu H."/>
            <person name="Hunt B.G."/>
            <person name="Huylmans A.K."/>
            <person name="Khalil S.M."/>
            <person name="Mitchell R.D."/>
            <person name="Munoz-Torres M.C."/>
            <person name="Mustard J.A."/>
            <person name="Pan H."/>
            <person name="Reese J.T."/>
            <person name="Scharf M.E."/>
            <person name="Sun F."/>
            <person name="Vogel H."/>
            <person name="Xiao J."/>
            <person name="Yang W."/>
            <person name="Yang Z."/>
            <person name="Yang Z."/>
            <person name="Zhou J."/>
            <person name="Zhu J."/>
            <person name="Brent C.S."/>
            <person name="Elsik C.G."/>
            <person name="Goodisman M.A."/>
            <person name="Liberles D.A."/>
            <person name="Roe R.M."/>
            <person name="Vargo E.L."/>
            <person name="Vilcinskas A."/>
            <person name="Wang J."/>
            <person name="Bornberg-Bauer E."/>
            <person name="Korb J."/>
            <person name="Zhang G."/>
            <person name="Liebig J."/>
        </authorList>
    </citation>
    <scope>NUCLEOTIDE SEQUENCE [LARGE SCALE GENOMIC DNA]</scope>
    <source>
        <tissue evidence="2">Whole organism</tissue>
    </source>
</reference>
<accession>A0A067QH57</accession>
<dbReference type="EMBL" id="KK853437">
    <property type="protein sequence ID" value="KDR07629.1"/>
    <property type="molecule type" value="Genomic_DNA"/>
</dbReference>
<gene>
    <name evidence="2" type="ORF">L798_02681</name>
</gene>
<dbReference type="PANTHER" id="PTHR15000">
    <property type="entry name" value="ERYTHROID DIFFERENTIATION-RELATED FACTOR 1"/>
    <property type="match status" value="1"/>
</dbReference>
<dbReference type="InterPro" id="IPR056583">
    <property type="entry name" value="EDRF1_TPR"/>
</dbReference>
<dbReference type="Proteomes" id="UP000027135">
    <property type="component" value="Unassembled WGS sequence"/>
</dbReference>
<evidence type="ECO:0000313" key="3">
    <source>
        <dbReference type="Proteomes" id="UP000027135"/>
    </source>
</evidence>
<dbReference type="AlphaFoldDB" id="A0A067QH57"/>
<sequence length="150" mass="17493">MRALKYCDLDTPGPRQPVYQFRAATIHHRLASLYHKSYRTLTADDARRKNVLLLSRLHYEKSSHLMLQLEHPLDFLRIQLERVVALCSMVDVQHAHHLTPRFTGLNPGKVDGFLRVIKVRSTTPFRGKVKLAVPCRRFTAEPYKHERDVL</sequence>